<proteinExistence type="predicted"/>
<reference evidence="2" key="1">
    <citation type="journal article" date="2023" name="Front. Plant Sci.">
        <title>Chromosomal-level genome assembly of Melastoma candidum provides insights into trichome evolution.</title>
        <authorList>
            <person name="Zhong Y."/>
            <person name="Wu W."/>
            <person name="Sun C."/>
            <person name="Zou P."/>
            <person name="Liu Y."/>
            <person name="Dai S."/>
            <person name="Zhou R."/>
        </authorList>
    </citation>
    <scope>NUCLEOTIDE SEQUENCE [LARGE SCALE GENOMIC DNA]</scope>
</reference>
<sequence>MKVIIEHTEFIKPSSPTPPHLRRHDLCFLDQTGVPLFMPYAVCYEKDDLNLKEKLSLIKRSLSEVLTVFYPLAGRVVGNLYVDCSDQGVRYKEARVQTKLSTVLEDPDPNELQNLQPFQLYDLQGLAAAIQVNLFECGGIAIGLCISHKVGDALSSSNFLKAWSAFARGNRSPVNWVTPLFDGASLFPPLREPDPMLEKFVQIVKEGFRSKRFVFDAESLSKLQTKYTDAAENKPTRIEALMGFLSGRLMANVRPPSGTFDKEKIIYKGFHAVNLRPRMDPPLSSGYFGNIIDLITLELRPGDEDGKIIRQSREIIKGMDMDFIRKLQNTEAVMKSLMDGLKAPSSEILVPFGFSSLSRLPFYEADFGWGKPAWVGSDHIPVPNYVYFFDGKDGKSIEVYATLKDEDMSDFEKDTEIRAYTAATSP</sequence>
<evidence type="ECO:0000313" key="2">
    <source>
        <dbReference type="Proteomes" id="UP001057402"/>
    </source>
</evidence>
<dbReference type="EMBL" id="CM042890">
    <property type="protein sequence ID" value="KAI4311365.1"/>
    <property type="molecule type" value="Genomic_DNA"/>
</dbReference>
<name>A0ACB9LIP1_9MYRT</name>
<evidence type="ECO:0000313" key="1">
    <source>
        <dbReference type="EMBL" id="KAI4311365.1"/>
    </source>
</evidence>
<gene>
    <name evidence="1" type="ORF">MLD38_036269</name>
</gene>
<organism evidence="1 2">
    <name type="scientific">Melastoma candidum</name>
    <dbReference type="NCBI Taxonomy" id="119954"/>
    <lineage>
        <taxon>Eukaryota</taxon>
        <taxon>Viridiplantae</taxon>
        <taxon>Streptophyta</taxon>
        <taxon>Embryophyta</taxon>
        <taxon>Tracheophyta</taxon>
        <taxon>Spermatophyta</taxon>
        <taxon>Magnoliopsida</taxon>
        <taxon>eudicotyledons</taxon>
        <taxon>Gunneridae</taxon>
        <taxon>Pentapetalae</taxon>
        <taxon>rosids</taxon>
        <taxon>malvids</taxon>
        <taxon>Myrtales</taxon>
        <taxon>Melastomataceae</taxon>
        <taxon>Melastomatoideae</taxon>
        <taxon>Melastomateae</taxon>
        <taxon>Melastoma</taxon>
    </lineage>
</organism>
<keyword evidence="2" id="KW-1185">Reference proteome</keyword>
<comment type="caution">
    <text evidence="1">The sequence shown here is derived from an EMBL/GenBank/DDBJ whole genome shotgun (WGS) entry which is preliminary data.</text>
</comment>
<accession>A0ACB9LIP1</accession>
<dbReference type="Proteomes" id="UP001057402">
    <property type="component" value="Chromosome 11"/>
</dbReference>
<protein>
    <submittedName>
        <fullName evidence="1">Uncharacterized protein</fullName>
    </submittedName>
</protein>